<dbReference type="GeneID" id="98122297"/>
<dbReference type="EMBL" id="JAZGUE010000002">
    <property type="protein sequence ID" value="KAL2269305.1"/>
    <property type="molecule type" value="Genomic_DNA"/>
</dbReference>
<feature type="region of interest" description="Disordered" evidence="1">
    <location>
        <begin position="14"/>
        <end position="46"/>
    </location>
</feature>
<keyword evidence="3" id="KW-1185">Reference proteome</keyword>
<evidence type="ECO:0000256" key="1">
    <source>
        <dbReference type="SAM" id="MobiDB-lite"/>
    </source>
</evidence>
<reference evidence="2 3" key="1">
    <citation type="journal article" date="2024" name="Commun. Biol.">
        <title>Comparative genomic analysis of thermophilic fungi reveals convergent evolutionary adaptations and gene losses.</title>
        <authorList>
            <person name="Steindorff A.S."/>
            <person name="Aguilar-Pontes M.V."/>
            <person name="Robinson A.J."/>
            <person name="Andreopoulos B."/>
            <person name="LaButti K."/>
            <person name="Kuo A."/>
            <person name="Mondo S."/>
            <person name="Riley R."/>
            <person name="Otillar R."/>
            <person name="Haridas S."/>
            <person name="Lipzen A."/>
            <person name="Grimwood J."/>
            <person name="Schmutz J."/>
            <person name="Clum A."/>
            <person name="Reid I.D."/>
            <person name="Moisan M.C."/>
            <person name="Butler G."/>
            <person name="Nguyen T.T.M."/>
            <person name="Dewar K."/>
            <person name="Conant G."/>
            <person name="Drula E."/>
            <person name="Henrissat B."/>
            <person name="Hansel C."/>
            <person name="Singer S."/>
            <person name="Hutchinson M.I."/>
            <person name="de Vries R.P."/>
            <person name="Natvig D.O."/>
            <person name="Powell A.J."/>
            <person name="Tsang A."/>
            <person name="Grigoriev I.V."/>
        </authorList>
    </citation>
    <scope>NUCLEOTIDE SEQUENCE [LARGE SCALE GENOMIC DNA]</scope>
    <source>
        <strain evidence="2 3">ATCC 22073</strain>
    </source>
</reference>
<evidence type="ECO:0000313" key="3">
    <source>
        <dbReference type="Proteomes" id="UP001600064"/>
    </source>
</evidence>
<accession>A0ABR4DG50</accession>
<comment type="caution">
    <text evidence="2">The sequence shown here is derived from an EMBL/GenBank/DDBJ whole genome shotgun (WGS) entry which is preliminary data.</text>
</comment>
<organism evidence="2 3">
    <name type="scientific">Remersonia thermophila</name>
    <dbReference type="NCBI Taxonomy" id="72144"/>
    <lineage>
        <taxon>Eukaryota</taxon>
        <taxon>Fungi</taxon>
        <taxon>Dikarya</taxon>
        <taxon>Ascomycota</taxon>
        <taxon>Pezizomycotina</taxon>
        <taxon>Sordariomycetes</taxon>
        <taxon>Sordariomycetidae</taxon>
        <taxon>Sordariales</taxon>
        <taxon>Sordariales incertae sedis</taxon>
        <taxon>Remersonia</taxon>
    </lineage>
</organism>
<sequence length="46" mass="4947">MECSVSLAWTFGLSTSETPSNPPRTLRKSLDLRGRGTCTTPSPPPI</sequence>
<gene>
    <name evidence="2" type="ORF">VTJ83DRAFT_1489</name>
</gene>
<dbReference type="RefSeq" id="XP_070868029.1">
    <property type="nucleotide sequence ID" value="XM_071007653.1"/>
</dbReference>
<evidence type="ECO:0000313" key="2">
    <source>
        <dbReference type="EMBL" id="KAL2269305.1"/>
    </source>
</evidence>
<proteinExistence type="predicted"/>
<protein>
    <submittedName>
        <fullName evidence="2">Uncharacterized protein</fullName>
    </submittedName>
</protein>
<name>A0ABR4DG50_9PEZI</name>
<dbReference type="Proteomes" id="UP001600064">
    <property type="component" value="Unassembled WGS sequence"/>
</dbReference>